<dbReference type="AlphaFoldDB" id="A0A2G8K0J1"/>
<sequence length="452" mass="48772">MQFKQTRVIADVTINCPRRKVVTLVNILLSQLAGKTLFITGASRGIGQAIAERAARDGANIVIAAKTATPHPKLPGTIYTAAEAIEKLGGQCLPCVVDIRDEAAVQAAVDETVSKFGGIDILVNNASAINLSGTEGLDMKRYDLMHSINTRGTYLCSKLCIPHLKKSSNPHILNLSPPLLMDAKWFKNHVGYTMAKMGMSMCVLGMAEELKDAGIAVNALWPKTDAGIAVNALWPQYTQLQWRCWGGGEIKKSCRTADICADSAYAIITKNSRSFTGNFCVDEDILKKEGVTDFTKYACEPGHPLQPDFFLNIEPNDPTFQGDVSQIYNESLKQGVESVDGGQVAGMFELIKGQLNEKIVQTTGAVFQFELSGSESGTWHLDLKSGVGAAGTGASQGAADVVFKMDSKDFIKMFKGELKATSAFMTGKLKIKGDIGKAMKLEKLMGNVKSKM</sequence>
<dbReference type="Pfam" id="PF00106">
    <property type="entry name" value="adh_short"/>
    <property type="match status" value="1"/>
</dbReference>
<keyword evidence="6" id="KW-0496">Mitochondrion</keyword>
<reference evidence="10 11" key="1">
    <citation type="journal article" date="2017" name="PLoS Biol.">
        <title>The sea cucumber genome provides insights into morphological evolution and visceral regeneration.</title>
        <authorList>
            <person name="Zhang X."/>
            <person name="Sun L."/>
            <person name="Yuan J."/>
            <person name="Sun Y."/>
            <person name="Gao Y."/>
            <person name="Zhang L."/>
            <person name="Li S."/>
            <person name="Dai H."/>
            <person name="Hamel J.F."/>
            <person name="Liu C."/>
            <person name="Yu Y."/>
            <person name="Liu S."/>
            <person name="Lin W."/>
            <person name="Guo K."/>
            <person name="Jin S."/>
            <person name="Xu P."/>
            <person name="Storey K.B."/>
            <person name="Huan P."/>
            <person name="Zhang T."/>
            <person name="Zhou Y."/>
            <person name="Zhang J."/>
            <person name="Lin C."/>
            <person name="Li X."/>
            <person name="Xing L."/>
            <person name="Huo D."/>
            <person name="Sun M."/>
            <person name="Wang L."/>
            <person name="Mercier A."/>
            <person name="Li F."/>
            <person name="Yang H."/>
            <person name="Xiang J."/>
        </authorList>
    </citation>
    <scope>NUCLEOTIDE SEQUENCE [LARGE SCALE GENOMIC DNA]</scope>
    <source>
        <strain evidence="10">Shaxun</strain>
        <tissue evidence="10">Muscle</tissue>
    </source>
</reference>
<dbReference type="InterPro" id="IPR003033">
    <property type="entry name" value="SCP2_sterol-bd_dom"/>
</dbReference>
<dbReference type="STRING" id="307972.A0A2G8K0J1"/>
<dbReference type="NCBIfam" id="NF006133">
    <property type="entry name" value="PRK08278.1"/>
    <property type="match status" value="1"/>
</dbReference>
<name>A0A2G8K0J1_STIJA</name>
<dbReference type="GO" id="GO:0005739">
    <property type="term" value="C:mitochondrion"/>
    <property type="evidence" value="ECO:0007669"/>
    <property type="project" value="UniProtKB-SubCell"/>
</dbReference>
<dbReference type="OrthoDB" id="5327538at2759"/>
<evidence type="ECO:0000256" key="2">
    <source>
        <dbReference type="ARBA" id="ARBA00004275"/>
    </source>
</evidence>
<dbReference type="InterPro" id="IPR036527">
    <property type="entry name" value="SCP2_sterol-bd_dom_sf"/>
</dbReference>
<dbReference type="Proteomes" id="UP000230750">
    <property type="component" value="Unassembled WGS sequence"/>
</dbReference>
<dbReference type="InterPro" id="IPR036291">
    <property type="entry name" value="NAD(P)-bd_dom_sf"/>
</dbReference>
<comment type="caution">
    <text evidence="10">The sequence shown here is derived from an EMBL/GenBank/DDBJ whole genome shotgun (WGS) entry which is preliminary data.</text>
</comment>
<dbReference type="GO" id="GO:0016491">
    <property type="term" value="F:oxidoreductase activity"/>
    <property type="evidence" value="ECO:0007669"/>
    <property type="project" value="UniProtKB-KW"/>
</dbReference>
<dbReference type="SUPFAM" id="SSF55718">
    <property type="entry name" value="SCP-like"/>
    <property type="match status" value="1"/>
</dbReference>
<dbReference type="SUPFAM" id="SSF51735">
    <property type="entry name" value="NAD(P)-binding Rossmann-fold domains"/>
    <property type="match status" value="1"/>
</dbReference>
<evidence type="ECO:0000256" key="6">
    <source>
        <dbReference type="ARBA" id="ARBA00023128"/>
    </source>
</evidence>
<dbReference type="PRINTS" id="PR00081">
    <property type="entry name" value="GDHRDH"/>
</dbReference>
<evidence type="ECO:0000313" key="10">
    <source>
        <dbReference type="EMBL" id="PIK41512.1"/>
    </source>
</evidence>
<evidence type="ECO:0000256" key="7">
    <source>
        <dbReference type="ARBA" id="ARBA00023140"/>
    </source>
</evidence>
<evidence type="ECO:0000259" key="9">
    <source>
        <dbReference type="Pfam" id="PF02036"/>
    </source>
</evidence>
<dbReference type="PANTHER" id="PTHR42808">
    <property type="entry name" value="HYDROXYSTEROID DEHYDROGENASE-LIKE PROTEIN 2"/>
    <property type="match status" value="1"/>
</dbReference>
<evidence type="ECO:0000313" key="11">
    <source>
        <dbReference type="Proteomes" id="UP000230750"/>
    </source>
</evidence>
<evidence type="ECO:0000256" key="4">
    <source>
        <dbReference type="ARBA" id="ARBA00022857"/>
    </source>
</evidence>
<dbReference type="CDD" id="cd09762">
    <property type="entry name" value="HSDL2_SDR_c"/>
    <property type="match status" value="1"/>
</dbReference>
<dbReference type="InterPro" id="IPR002347">
    <property type="entry name" value="SDR_fam"/>
</dbReference>
<evidence type="ECO:0000256" key="8">
    <source>
        <dbReference type="ARBA" id="ARBA00040243"/>
    </source>
</evidence>
<comment type="similarity">
    <text evidence="3">Belongs to the short-chain dehydrogenases/reductases (SDR) family.</text>
</comment>
<dbReference type="PANTHER" id="PTHR42808:SF3">
    <property type="entry name" value="HYDROXYSTEROID DEHYDROGENASE-LIKE PROTEIN 2"/>
    <property type="match status" value="1"/>
</dbReference>
<proteinExistence type="inferred from homology"/>
<keyword evidence="11" id="KW-1185">Reference proteome</keyword>
<keyword evidence="5" id="KW-0560">Oxidoreductase</keyword>
<comment type="subcellular location">
    <subcellularLocation>
        <location evidence="1">Mitochondrion</location>
    </subcellularLocation>
    <subcellularLocation>
        <location evidence="2">Peroxisome</location>
    </subcellularLocation>
</comment>
<evidence type="ECO:0000256" key="3">
    <source>
        <dbReference type="ARBA" id="ARBA00006484"/>
    </source>
</evidence>
<dbReference type="GO" id="GO:0005777">
    <property type="term" value="C:peroxisome"/>
    <property type="evidence" value="ECO:0007669"/>
    <property type="project" value="UniProtKB-SubCell"/>
</dbReference>
<dbReference type="EMBL" id="MRZV01001013">
    <property type="protein sequence ID" value="PIK41512.1"/>
    <property type="molecule type" value="Genomic_DNA"/>
</dbReference>
<dbReference type="Gene3D" id="3.30.1050.10">
    <property type="entry name" value="SCP2 sterol-binding domain"/>
    <property type="match status" value="1"/>
</dbReference>
<protein>
    <recommendedName>
        <fullName evidence="8">Hydroxysteroid dehydrogenase-like protein 2</fullName>
    </recommendedName>
</protein>
<dbReference type="InterPro" id="IPR051935">
    <property type="entry name" value="HSDL2"/>
</dbReference>
<organism evidence="10 11">
    <name type="scientific">Stichopus japonicus</name>
    <name type="common">Sea cucumber</name>
    <dbReference type="NCBI Taxonomy" id="307972"/>
    <lineage>
        <taxon>Eukaryota</taxon>
        <taxon>Metazoa</taxon>
        <taxon>Echinodermata</taxon>
        <taxon>Eleutherozoa</taxon>
        <taxon>Echinozoa</taxon>
        <taxon>Holothuroidea</taxon>
        <taxon>Aspidochirotacea</taxon>
        <taxon>Aspidochirotida</taxon>
        <taxon>Stichopodidae</taxon>
        <taxon>Apostichopus</taxon>
    </lineage>
</organism>
<dbReference type="Gene3D" id="3.40.50.720">
    <property type="entry name" value="NAD(P)-binding Rossmann-like Domain"/>
    <property type="match status" value="1"/>
</dbReference>
<accession>A0A2G8K0J1</accession>
<keyword evidence="7" id="KW-0576">Peroxisome</keyword>
<dbReference type="FunFam" id="3.40.50.720:FF:000301">
    <property type="entry name" value="Hydroxysteroid dehydrogenase like 2"/>
    <property type="match status" value="1"/>
</dbReference>
<feature type="domain" description="SCP2" evidence="9">
    <location>
        <begin position="356"/>
        <end position="445"/>
    </location>
</feature>
<dbReference type="Pfam" id="PF02036">
    <property type="entry name" value="SCP2"/>
    <property type="match status" value="1"/>
</dbReference>
<keyword evidence="4" id="KW-0521">NADP</keyword>
<gene>
    <name evidence="10" type="ORF">BSL78_21642</name>
</gene>
<evidence type="ECO:0000256" key="1">
    <source>
        <dbReference type="ARBA" id="ARBA00004173"/>
    </source>
</evidence>
<evidence type="ECO:0000256" key="5">
    <source>
        <dbReference type="ARBA" id="ARBA00023002"/>
    </source>
</evidence>